<dbReference type="GO" id="GO:0004315">
    <property type="term" value="F:3-oxoacyl-[acyl-carrier-protein] synthase activity"/>
    <property type="evidence" value="ECO:0007669"/>
    <property type="project" value="InterPro"/>
</dbReference>
<dbReference type="SUPFAM" id="SSF53901">
    <property type="entry name" value="Thiolase-like"/>
    <property type="match status" value="1"/>
</dbReference>
<dbReference type="Pfam" id="PF08541">
    <property type="entry name" value="ACP_syn_III_C"/>
    <property type="match status" value="1"/>
</dbReference>
<evidence type="ECO:0000259" key="4">
    <source>
        <dbReference type="Pfam" id="PF08545"/>
    </source>
</evidence>
<feature type="domain" description="Beta-ketoacyl-[acyl-carrier-protein] synthase III N-terminal" evidence="4">
    <location>
        <begin position="123"/>
        <end position="199"/>
    </location>
</feature>
<comment type="caution">
    <text evidence="5">The sequence shown here is derived from an EMBL/GenBank/DDBJ whole genome shotgun (WGS) entry which is preliminary data.</text>
</comment>
<dbReference type="RefSeq" id="WP_143486629.1">
    <property type="nucleotide sequence ID" value="NZ_VJOY01000001.1"/>
</dbReference>
<organism evidence="5 6">
    <name type="scientific">Pseudomonas mangiferae</name>
    <dbReference type="NCBI Taxonomy" id="2593654"/>
    <lineage>
        <taxon>Bacteria</taxon>
        <taxon>Pseudomonadati</taxon>
        <taxon>Pseudomonadota</taxon>
        <taxon>Gammaproteobacteria</taxon>
        <taxon>Pseudomonadales</taxon>
        <taxon>Pseudomonadaceae</taxon>
        <taxon>Pseudomonas</taxon>
    </lineage>
</organism>
<gene>
    <name evidence="5" type="ORF">FM069_02225</name>
</gene>
<feature type="domain" description="Beta-ketoacyl-[acyl-carrier-protein] synthase III C-terminal" evidence="3">
    <location>
        <begin position="252"/>
        <end position="340"/>
    </location>
</feature>
<dbReference type="InterPro" id="IPR016039">
    <property type="entry name" value="Thiolase-like"/>
</dbReference>
<dbReference type="InterPro" id="IPR013751">
    <property type="entry name" value="ACP_syn_III_N"/>
</dbReference>
<evidence type="ECO:0000313" key="6">
    <source>
        <dbReference type="Proteomes" id="UP000315235"/>
    </source>
</evidence>
<name>A0A553H534_9PSED</name>
<keyword evidence="1" id="KW-0808">Transferase</keyword>
<dbReference type="AlphaFoldDB" id="A0A553H534"/>
<dbReference type="Gene3D" id="3.40.47.10">
    <property type="match status" value="2"/>
</dbReference>
<keyword evidence="2" id="KW-0012">Acyltransferase</keyword>
<evidence type="ECO:0000256" key="2">
    <source>
        <dbReference type="ARBA" id="ARBA00023315"/>
    </source>
</evidence>
<dbReference type="PANTHER" id="PTHR34069">
    <property type="entry name" value="3-OXOACYL-[ACYL-CARRIER-PROTEIN] SYNTHASE 3"/>
    <property type="match status" value="1"/>
</dbReference>
<dbReference type="InterPro" id="IPR013747">
    <property type="entry name" value="ACP_syn_III_C"/>
</dbReference>
<accession>A0A553H534</accession>
<dbReference type="OrthoDB" id="9815506at2"/>
<evidence type="ECO:0000256" key="1">
    <source>
        <dbReference type="ARBA" id="ARBA00022679"/>
    </source>
</evidence>
<dbReference type="PANTHER" id="PTHR34069:SF2">
    <property type="entry name" value="BETA-KETOACYL-[ACYL-CARRIER-PROTEIN] SYNTHASE III"/>
    <property type="match status" value="1"/>
</dbReference>
<dbReference type="GO" id="GO:0006633">
    <property type="term" value="P:fatty acid biosynthetic process"/>
    <property type="evidence" value="ECO:0007669"/>
    <property type="project" value="InterPro"/>
</dbReference>
<evidence type="ECO:0000313" key="5">
    <source>
        <dbReference type="EMBL" id="TRX76856.1"/>
    </source>
</evidence>
<dbReference type="EMBL" id="VJOY01000001">
    <property type="protein sequence ID" value="TRX76856.1"/>
    <property type="molecule type" value="Genomic_DNA"/>
</dbReference>
<dbReference type="Proteomes" id="UP000315235">
    <property type="component" value="Unassembled WGS sequence"/>
</dbReference>
<keyword evidence="6" id="KW-1185">Reference proteome</keyword>
<evidence type="ECO:0000259" key="3">
    <source>
        <dbReference type="Pfam" id="PF08541"/>
    </source>
</evidence>
<proteinExistence type="predicted"/>
<sequence>MHKVKLAAITCELPATSYANDDPVFDQVSDLQPTWWQFWGVDRRGYFDPRQGENEFTMAARAASRLLASSGTAPEAVDVLICSASCPVMTDAGEVLPGISGRLYPRLSNVLSKHLGLERALPLDSQMECSSFLLNLRLAASLIRQGKAETVLVVCSEYISNMLDFTSRSSTLFADGCAAALLTRSDSEADLLASSEHSDATFYEVATGRWRLPEKPAADARPRLLFSLLSDGQNKMQTFVPENVPLAVNRALEKAGLQASDIDHFVFHQPTPFLVNAWARGVGCRDDQYLLTMGETGVMISVAIPYTLAKALREEHIRPGDHVVMAGAATGWGFAAQVWRLDDVLVC</sequence>
<protein>
    <submittedName>
        <fullName evidence="5">3-oxoacyl-ACP synthase III family protein</fullName>
    </submittedName>
</protein>
<dbReference type="Pfam" id="PF08545">
    <property type="entry name" value="ACP_syn_III"/>
    <property type="match status" value="1"/>
</dbReference>
<reference evidence="5 6" key="1">
    <citation type="submission" date="2019-07" db="EMBL/GenBank/DDBJ databases">
        <title>Pseudomonas mangiferae sp. nov., isolated from bark of mango tree in Thailand.</title>
        <authorList>
            <person name="Srisuk N."/>
            <person name="Anurat P."/>
        </authorList>
    </citation>
    <scope>NUCLEOTIDE SEQUENCE [LARGE SCALE GENOMIC DNA]</scope>
    <source>
        <strain evidence="5 6">DMKU_BBB3-04</strain>
    </source>
</reference>
<dbReference type="GO" id="GO:0044550">
    <property type="term" value="P:secondary metabolite biosynthetic process"/>
    <property type="evidence" value="ECO:0007669"/>
    <property type="project" value="TreeGrafter"/>
</dbReference>